<dbReference type="Pfam" id="PF06966">
    <property type="entry name" value="DUF1295"/>
    <property type="match status" value="1"/>
</dbReference>
<dbReference type="EMBL" id="JAVCAP010000014">
    <property type="protein sequence ID" value="MDP8567806.1"/>
    <property type="molecule type" value="Genomic_DNA"/>
</dbReference>
<evidence type="ECO:0000313" key="2">
    <source>
        <dbReference type="EMBL" id="MDP8567806.1"/>
    </source>
</evidence>
<feature type="transmembrane region" description="Helical" evidence="1">
    <location>
        <begin position="98"/>
        <end position="119"/>
    </location>
</feature>
<accession>A0ABT9JUK9</accession>
<protein>
    <submittedName>
        <fullName evidence="2">DUF1295 domain-containing protein</fullName>
    </submittedName>
</protein>
<dbReference type="Gene3D" id="1.20.120.1630">
    <property type="match status" value="1"/>
</dbReference>
<dbReference type="PANTHER" id="PTHR32251">
    <property type="entry name" value="3-OXO-5-ALPHA-STEROID 4-DEHYDROGENASE"/>
    <property type="match status" value="1"/>
</dbReference>
<organism evidence="2 3">
    <name type="scientific">Methylophilus aquaticus</name>
    <dbReference type="NCBI Taxonomy" id="1971610"/>
    <lineage>
        <taxon>Bacteria</taxon>
        <taxon>Pseudomonadati</taxon>
        <taxon>Pseudomonadota</taxon>
        <taxon>Betaproteobacteria</taxon>
        <taxon>Nitrosomonadales</taxon>
        <taxon>Methylophilaceae</taxon>
        <taxon>Methylophilus</taxon>
    </lineage>
</organism>
<gene>
    <name evidence="2" type="ORF">Q9291_08080</name>
</gene>
<evidence type="ECO:0000313" key="3">
    <source>
        <dbReference type="Proteomes" id="UP001225906"/>
    </source>
</evidence>
<dbReference type="PROSITE" id="PS50244">
    <property type="entry name" value="S5A_REDUCTASE"/>
    <property type="match status" value="1"/>
</dbReference>
<feature type="transmembrane region" description="Helical" evidence="1">
    <location>
        <begin position="33"/>
        <end position="51"/>
    </location>
</feature>
<name>A0ABT9JUK9_9PROT</name>
<dbReference type="InterPro" id="IPR010721">
    <property type="entry name" value="UstE-like"/>
</dbReference>
<reference evidence="3" key="1">
    <citation type="journal article" date="2019" name="Int. J. Syst. Evol. Microbiol.">
        <title>The Global Catalogue of Microorganisms (GCM) 10K type strain sequencing project: providing services to taxonomists for standard genome sequencing and annotation.</title>
        <authorList>
            <consortium name="The Broad Institute Genomics Platform"/>
            <consortium name="The Broad Institute Genome Sequencing Center for Infectious Disease"/>
            <person name="Wu L."/>
            <person name="Ma J."/>
        </authorList>
    </citation>
    <scope>NUCLEOTIDE SEQUENCE [LARGE SCALE GENOMIC DNA]</scope>
    <source>
        <strain evidence="3">VKM B-3159</strain>
    </source>
</reference>
<feature type="transmembrane region" description="Helical" evidence="1">
    <location>
        <begin position="188"/>
        <end position="217"/>
    </location>
</feature>
<evidence type="ECO:0000256" key="1">
    <source>
        <dbReference type="SAM" id="Phobius"/>
    </source>
</evidence>
<feature type="transmembrane region" description="Helical" evidence="1">
    <location>
        <begin position="58"/>
        <end position="78"/>
    </location>
</feature>
<dbReference type="Proteomes" id="UP001225906">
    <property type="component" value="Unassembled WGS sequence"/>
</dbReference>
<feature type="transmembrane region" description="Helical" evidence="1">
    <location>
        <begin position="131"/>
        <end position="148"/>
    </location>
</feature>
<dbReference type="RefSeq" id="WP_306389517.1">
    <property type="nucleotide sequence ID" value="NZ_JAVCAP010000014.1"/>
</dbReference>
<sequence length="260" mass="29565">MTVYLCCLYAILLLALAGWIMSFVSNHYSHVDSMWSLFMALTAYTTALFTYDLSWRGTLVLSAVTAWSLRLSLFITWRNWGKEDYRYETIRQNNEPHFWFKSLYIVFALQAVLAWLISYPLYAAIASTQPLMFLDALAALLFITGMYWECVADWQLAAFKAKPENTQAVLNIGLWRYSRHPNYFGESLIWWGFALAGIAAGNLWSIASAALMTLLLLKVSGVSLLEKTIQTRRPGYQAYIDSTNAFIPGMPKKLPVSGKD</sequence>
<keyword evidence="1" id="KW-1133">Transmembrane helix</keyword>
<keyword evidence="3" id="KW-1185">Reference proteome</keyword>
<dbReference type="PANTHER" id="PTHR32251:SF15">
    <property type="entry name" value="3-OXO-5-ALPHA-STEROID 4-DEHYDROGENASE (DUF1295)"/>
    <property type="match status" value="1"/>
</dbReference>
<keyword evidence="1" id="KW-0472">Membrane</keyword>
<proteinExistence type="predicted"/>
<keyword evidence="1" id="KW-0812">Transmembrane</keyword>
<comment type="caution">
    <text evidence="2">The sequence shown here is derived from an EMBL/GenBank/DDBJ whole genome shotgun (WGS) entry which is preliminary data.</text>
</comment>